<protein>
    <submittedName>
        <fullName evidence="1">Uncharacterized protein</fullName>
    </submittedName>
</protein>
<dbReference type="Proteomes" id="UP001060085">
    <property type="component" value="Linkage Group LG05"/>
</dbReference>
<sequence length="106" mass="12312">MEQQIQVQSFHEKVNSFLKKLGKKTHHKVRSLMVHCTTAAPFRRRGYLPIYVGEERRKYVIPIESLSSTMMQALLNQFEDQIDRTGEAITLPCSVMMFEAVLRLSI</sequence>
<name>A0ACC0AIU4_CATRO</name>
<organism evidence="1 2">
    <name type="scientific">Catharanthus roseus</name>
    <name type="common">Madagascar periwinkle</name>
    <name type="synonym">Vinca rosea</name>
    <dbReference type="NCBI Taxonomy" id="4058"/>
    <lineage>
        <taxon>Eukaryota</taxon>
        <taxon>Viridiplantae</taxon>
        <taxon>Streptophyta</taxon>
        <taxon>Embryophyta</taxon>
        <taxon>Tracheophyta</taxon>
        <taxon>Spermatophyta</taxon>
        <taxon>Magnoliopsida</taxon>
        <taxon>eudicotyledons</taxon>
        <taxon>Gunneridae</taxon>
        <taxon>Pentapetalae</taxon>
        <taxon>asterids</taxon>
        <taxon>lamiids</taxon>
        <taxon>Gentianales</taxon>
        <taxon>Apocynaceae</taxon>
        <taxon>Rauvolfioideae</taxon>
        <taxon>Vinceae</taxon>
        <taxon>Catharanthinae</taxon>
        <taxon>Catharanthus</taxon>
    </lineage>
</organism>
<accession>A0ACC0AIU4</accession>
<keyword evidence="2" id="KW-1185">Reference proteome</keyword>
<comment type="caution">
    <text evidence="1">The sequence shown here is derived from an EMBL/GenBank/DDBJ whole genome shotgun (WGS) entry which is preliminary data.</text>
</comment>
<dbReference type="EMBL" id="CM044705">
    <property type="protein sequence ID" value="KAI5660790.1"/>
    <property type="molecule type" value="Genomic_DNA"/>
</dbReference>
<reference evidence="2" key="1">
    <citation type="journal article" date="2023" name="Nat. Plants">
        <title>Single-cell RNA sequencing provides a high-resolution roadmap for understanding the multicellular compartmentation of specialized metabolism.</title>
        <authorList>
            <person name="Sun S."/>
            <person name="Shen X."/>
            <person name="Li Y."/>
            <person name="Li Y."/>
            <person name="Wang S."/>
            <person name="Li R."/>
            <person name="Zhang H."/>
            <person name="Shen G."/>
            <person name="Guo B."/>
            <person name="Wei J."/>
            <person name="Xu J."/>
            <person name="St-Pierre B."/>
            <person name="Chen S."/>
            <person name="Sun C."/>
        </authorList>
    </citation>
    <scope>NUCLEOTIDE SEQUENCE [LARGE SCALE GENOMIC DNA]</scope>
</reference>
<evidence type="ECO:0000313" key="2">
    <source>
        <dbReference type="Proteomes" id="UP001060085"/>
    </source>
</evidence>
<proteinExistence type="predicted"/>
<evidence type="ECO:0000313" key="1">
    <source>
        <dbReference type="EMBL" id="KAI5660790.1"/>
    </source>
</evidence>
<gene>
    <name evidence="1" type="ORF">M9H77_20113</name>
</gene>